<comment type="caution">
    <text evidence="3">The sequence shown here is derived from an EMBL/GenBank/DDBJ whole genome shotgun (WGS) entry which is preliminary data.</text>
</comment>
<protein>
    <submittedName>
        <fullName evidence="3">Uncharacterized protein</fullName>
    </submittedName>
</protein>
<name>A0A2S9YIT5_9BACT</name>
<accession>A0A2S9YIT5</accession>
<evidence type="ECO:0000313" key="4">
    <source>
        <dbReference type="Proteomes" id="UP000238823"/>
    </source>
</evidence>
<gene>
    <name evidence="3" type="ORF">ENSA7_49480</name>
</gene>
<keyword evidence="2" id="KW-0732">Signal</keyword>
<feature type="signal peptide" evidence="2">
    <location>
        <begin position="1"/>
        <end position="18"/>
    </location>
</feature>
<reference evidence="3 4" key="1">
    <citation type="submission" date="2018-03" db="EMBL/GenBank/DDBJ databases">
        <title>Draft Genome Sequences of the Obligatory Marine Myxobacteria Enhygromyxa salina SWB007.</title>
        <authorList>
            <person name="Poehlein A."/>
            <person name="Moghaddam J.A."/>
            <person name="Harms H."/>
            <person name="Alanjari M."/>
            <person name="Koenig G.M."/>
            <person name="Daniel R."/>
            <person name="Schaeberle T.F."/>
        </authorList>
    </citation>
    <scope>NUCLEOTIDE SEQUENCE [LARGE SCALE GENOMIC DNA]</scope>
    <source>
        <strain evidence="3 4">SWB007</strain>
    </source>
</reference>
<dbReference type="Proteomes" id="UP000238823">
    <property type="component" value="Unassembled WGS sequence"/>
</dbReference>
<evidence type="ECO:0000256" key="2">
    <source>
        <dbReference type="SAM" id="SignalP"/>
    </source>
</evidence>
<feature type="region of interest" description="Disordered" evidence="1">
    <location>
        <begin position="147"/>
        <end position="196"/>
    </location>
</feature>
<sequence length="355" mass="37430">MVLAGVCALLMCASVAAAATPPEPTSDVPSSAQTELVLIRVVPDDKHVTARLRAELDVMALDTELLDVPDDAPVLGTELLDRLEQAGASAAIEIAIDQQRIEVWVADGATGKTLTRRFDLALDPEQAEPRTLAIAAVELLRASRLEFARDAPRGDPPEPDDPGEQATESERPPVPDQPPDRSQPARGALSLAPMIGGGPGGLGATTHIELAGRWTPRERFALRVSVWLPSLGNSVANEQGSARVFVGMAFIEPQLRLPGGASWFHPELGLGLGAAITGIVGAATPPLRSNTTVLAGFASHAHLGLGFELTPRLWARLDSYVGVILPQPTIVFVDEVVAGYGLPFATGSLGLEFWI</sequence>
<dbReference type="EMBL" id="PVNL01000100">
    <property type="protein sequence ID" value="PRQ05015.1"/>
    <property type="molecule type" value="Genomic_DNA"/>
</dbReference>
<proteinExistence type="predicted"/>
<evidence type="ECO:0000313" key="3">
    <source>
        <dbReference type="EMBL" id="PRQ05015.1"/>
    </source>
</evidence>
<dbReference type="AlphaFoldDB" id="A0A2S9YIT5"/>
<organism evidence="3 4">
    <name type="scientific">Enhygromyxa salina</name>
    <dbReference type="NCBI Taxonomy" id="215803"/>
    <lineage>
        <taxon>Bacteria</taxon>
        <taxon>Pseudomonadati</taxon>
        <taxon>Myxococcota</taxon>
        <taxon>Polyangia</taxon>
        <taxon>Nannocystales</taxon>
        <taxon>Nannocystaceae</taxon>
        <taxon>Enhygromyxa</taxon>
    </lineage>
</organism>
<feature type="chain" id="PRO_5015468305" evidence="2">
    <location>
        <begin position="19"/>
        <end position="355"/>
    </location>
</feature>
<feature type="compositionally biased region" description="Basic and acidic residues" evidence="1">
    <location>
        <begin position="147"/>
        <end position="156"/>
    </location>
</feature>
<evidence type="ECO:0000256" key="1">
    <source>
        <dbReference type="SAM" id="MobiDB-lite"/>
    </source>
</evidence>